<accession>A0AAU9N3X6</accession>
<keyword evidence="4" id="KW-1185">Reference proteome</keyword>
<dbReference type="Pfam" id="PF03109">
    <property type="entry name" value="ABC1"/>
    <property type="match status" value="1"/>
</dbReference>
<evidence type="ECO:0000259" key="2">
    <source>
        <dbReference type="Pfam" id="PF03109"/>
    </source>
</evidence>
<dbReference type="InterPro" id="IPR011009">
    <property type="entry name" value="Kinase-like_dom_sf"/>
</dbReference>
<dbReference type="CDD" id="cd13969">
    <property type="entry name" value="ADCK1-like"/>
    <property type="match status" value="1"/>
</dbReference>
<comment type="caution">
    <text evidence="3">The sequence shown here is derived from an EMBL/GenBank/DDBJ whole genome shotgun (WGS) entry which is preliminary data.</text>
</comment>
<comment type="similarity">
    <text evidence="1">Belongs to the protein kinase superfamily. ADCK protein kinase family.</text>
</comment>
<dbReference type="AlphaFoldDB" id="A0AAU9N3X6"/>
<name>A0AAU9N3X6_9ASTR</name>
<evidence type="ECO:0000313" key="3">
    <source>
        <dbReference type="EMBL" id="CAH1433280.1"/>
    </source>
</evidence>
<dbReference type="PANTHER" id="PTHR43173:SF28">
    <property type="entry name" value="AARF DOMAIN CONTAINING KINASE 5"/>
    <property type="match status" value="1"/>
</dbReference>
<protein>
    <recommendedName>
        <fullName evidence="2">ABC1 atypical kinase-like domain-containing protein</fullName>
    </recommendedName>
</protein>
<proteinExistence type="inferred from homology"/>
<sequence length="554" mass="62978">MRTTFVSRVFGTSPRKKPFYLLIISATGAAALTYHHTLNPHLLPSHSDRRSPLYYITTSLNGAVRSSRSLYTITANVVDYKYSLQGLSPNTDEYRRILSEVHLRSAKRILKLCEINQGFYIKAGQFVASMRQVPKEYSSTLASLQDQAVPCSFEAIKEVLISNLGSDLKEIFLSIDEKPIAAASIAQVHRALLKNHQEVVLKVQYPGLKDRMRMDIATMSLLSKCVTWFFPEYRFQWMVSEFSEVIALELDFIQEARNSVRTAMNFKHSSRIIIPKVFQELTTSQVLTMQYCKGRRVDDLEFIREMGIDPKKVAKVLVEAFAEMIFVHGFVHGDPHPGNILVSPDEKQGFCLVVLDHGIYTSLDEEFRVNYCQLWKALILLDSHKIQQVGQHFGIGKYAKYLPLIFTGRTINSKAGFGNGMSVEEKTNLKQEVKSLTAGNISEFMESLPSEFLTVLCTDALIRSLTSKLGSPPRVRVLVYANFALDGLSSKSNLHSDFELKGVWTRIMPSINHLQLRLLLGVLRLLYWFGDTRQALMSWLKQVTFLMNRLIILE</sequence>
<feature type="domain" description="ABC1 atypical kinase-like" evidence="2">
    <location>
        <begin position="144"/>
        <end position="389"/>
    </location>
</feature>
<dbReference type="InterPro" id="IPR051130">
    <property type="entry name" value="Mito_struct-func_regulator"/>
</dbReference>
<dbReference type="PANTHER" id="PTHR43173">
    <property type="entry name" value="ABC1 FAMILY PROTEIN"/>
    <property type="match status" value="1"/>
</dbReference>
<organism evidence="3 4">
    <name type="scientific">Lactuca virosa</name>
    <dbReference type="NCBI Taxonomy" id="75947"/>
    <lineage>
        <taxon>Eukaryota</taxon>
        <taxon>Viridiplantae</taxon>
        <taxon>Streptophyta</taxon>
        <taxon>Embryophyta</taxon>
        <taxon>Tracheophyta</taxon>
        <taxon>Spermatophyta</taxon>
        <taxon>Magnoliopsida</taxon>
        <taxon>eudicotyledons</taxon>
        <taxon>Gunneridae</taxon>
        <taxon>Pentapetalae</taxon>
        <taxon>asterids</taxon>
        <taxon>campanulids</taxon>
        <taxon>Asterales</taxon>
        <taxon>Asteraceae</taxon>
        <taxon>Cichorioideae</taxon>
        <taxon>Cichorieae</taxon>
        <taxon>Lactucinae</taxon>
        <taxon>Lactuca</taxon>
    </lineage>
</organism>
<reference evidence="3 4" key="1">
    <citation type="submission" date="2022-01" db="EMBL/GenBank/DDBJ databases">
        <authorList>
            <person name="Xiong W."/>
            <person name="Schranz E."/>
        </authorList>
    </citation>
    <scope>NUCLEOTIDE SEQUENCE [LARGE SCALE GENOMIC DNA]</scope>
</reference>
<dbReference type="Proteomes" id="UP001157418">
    <property type="component" value="Unassembled WGS sequence"/>
</dbReference>
<dbReference type="SUPFAM" id="SSF56112">
    <property type="entry name" value="Protein kinase-like (PK-like)"/>
    <property type="match status" value="1"/>
</dbReference>
<evidence type="ECO:0000256" key="1">
    <source>
        <dbReference type="ARBA" id="ARBA00009670"/>
    </source>
</evidence>
<gene>
    <name evidence="3" type="ORF">LVIROSA_LOCUS19877</name>
</gene>
<dbReference type="Gene3D" id="1.10.510.10">
    <property type="entry name" value="Transferase(Phosphotransferase) domain 1"/>
    <property type="match status" value="1"/>
</dbReference>
<evidence type="ECO:0000313" key="4">
    <source>
        <dbReference type="Proteomes" id="UP001157418"/>
    </source>
</evidence>
<dbReference type="InterPro" id="IPR045307">
    <property type="entry name" value="ADCK1_dom"/>
</dbReference>
<dbReference type="EMBL" id="CAKMRJ010003334">
    <property type="protein sequence ID" value="CAH1433280.1"/>
    <property type="molecule type" value="Genomic_DNA"/>
</dbReference>
<dbReference type="InterPro" id="IPR004147">
    <property type="entry name" value="ABC1_dom"/>
</dbReference>